<dbReference type="Proteomes" id="UP000015106">
    <property type="component" value="Chromosome 6"/>
</dbReference>
<accession>A0A8R7USF8</accession>
<reference evidence="2" key="2">
    <citation type="submission" date="2018-03" db="EMBL/GenBank/DDBJ databases">
        <title>The Triticum urartu genome reveals the dynamic nature of wheat genome evolution.</title>
        <authorList>
            <person name="Ling H."/>
            <person name="Ma B."/>
            <person name="Shi X."/>
            <person name="Liu H."/>
            <person name="Dong L."/>
            <person name="Sun H."/>
            <person name="Cao Y."/>
            <person name="Gao Q."/>
            <person name="Zheng S."/>
            <person name="Li Y."/>
            <person name="Yu Y."/>
            <person name="Du H."/>
            <person name="Qi M."/>
            <person name="Li Y."/>
            <person name="Yu H."/>
            <person name="Cui Y."/>
            <person name="Wang N."/>
            <person name="Chen C."/>
            <person name="Wu H."/>
            <person name="Zhao Y."/>
            <person name="Zhang J."/>
            <person name="Li Y."/>
            <person name="Zhou W."/>
            <person name="Zhang B."/>
            <person name="Hu W."/>
            <person name="Eijk M."/>
            <person name="Tang J."/>
            <person name="Witsenboer H."/>
            <person name="Zhao S."/>
            <person name="Li Z."/>
            <person name="Zhang A."/>
            <person name="Wang D."/>
            <person name="Liang C."/>
        </authorList>
    </citation>
    <scope>NUCLEOTIDE SEQUENCE [LARGE SCALE GENOMIC DNA]</scope>
    <source>
        <strain evidence="2">cv. G1812</strain>
    </source>
</reference>
<feature type="compositionally biased region" description="Polar residues" evidence="1">
    <location>
        <begin position="55"/>
        <end position="64"/>
    </location>
</feature>
<feature type="compositionally biased region" description="Basic and acidic residues" evidence="1">
    <location>
        <begin position="65"/>
        <end position="82"/>
    </location>
</feature>
<evidence type="ECO:0000313" key="2">
    <source>
        <dbReference type="EnsemblPlants" id="TuG1812G0600000125.01.T01"/>
    </source>
</evidence>
<reference evidence="3" key="1">
    <citation type="journal article" date="2013" name="Nature">
        <title>Draft genome of the wheat A-genome progenitor Triticum urartu.</title>
        <authorList>
            <person name="Ling H.Q."/>
            <person name="Zhao S."/>
            <person name="Liu D."/>
            <person name="Wang J."/>
            <person name="Sun H."/>
            <person name="Zhang C."/>
            <person name="Fan H."/>
            <person name="Li D."/>
            <person name="Dong L."/>
            <person name="Tao Y."/>
            <person name="Gao C."/>
            <person name="Wu H."/>
            <person name="Li Y."/>
            <person name="Cui Y."/>
            <person name="Guo X."/>
            <person name="Zheng S."/>
            <person name="Wang B."/>
            <person name="Yu K."/>
            <person name="Liang Q."/>
            <person name="Yang W."/>
            <person name="Lou X."/>
            <person name="Chen J."/>
            <person name="Feng M."/>
            <person name="Jian J."/>
            <person name="Zhang X."/>
            <person name="Luo G."/>
            <person name="Jiang Y."/>
            <person name="Liu J."/>
            <person name="Wang Z."/>
            <person name="Sha Y."/>
            <person name="Zhang B."/>
            <person name="Wu H."/>
            <person name="Tang D."/>
            <person name="Shen Q."/>
            <person name="Xue P."/>
            <person name="Zou S."/>
            <person name="Wang X."/>
            <person name="Liu X."/>
            <person name="Wang F."/>
            <person name="Yang Y."/>
            <person name="An X."/>
            <person name="Dong Z."/>
            <person name="Zhang K."/>
            <person name="Zhang X."/>
            <person name="Luo M.C."/>
            <person name="Dvorak J."/>
            <person name="Tong Y."/>
            <person name="Wang J."/>
            <person name="Yang H."/>
            <person name="Li Z."/>
            <person name="Wang D."/>
            <person name="Zhang A."/>
            <person name="Wang J."/>
        </authorList>
    </citation>
    <scope>NUCLEOTIDE SEQUENCE</scope>
    <source>
        <strain evidence="3">cv. G1812</strain>
    </source>
</reference>
<feature type="region of interest" description="Disordered" evidence="1">
    <location>
        <begin position="1"/>
        <end position="82"/>
    </location>
</feature>
<name>A0A8R7USF8_TRIUA</name>
<sequence length="82" mass="8788">SLLSYCSCREPPKNRGKTTKTAEVSIVPEDGAPTRMCFPPSQSLETTTRKKGKHVNSSTATSKSKSLENTDKKGKGGKSESV</sequence>
<dbReference type="AlphaFoldDB" id="A0A8R7USF8"/>
<evidence type="ECO:0000313" key="3">
    <source>
        <dbReference type="Proteomes" id="UP000015106"/>
    </source>
</evidence>
<dbReference type="EnsemblPlants" id="TuG1812G0600000125.01.T01">
    <property type="protein sequence ID" value="TuG1812G0600000125.01.T01"/>
    <property type="gene ID" value="TuG1812G0600000125.01"/>
</dbReference>
<evidence type="ECO:0000256" key="1">
    <source>
        <dbReference type="SAM" id="MobiDB-lite"/>
    </source>
</evidence>
<protein>
    <submittedName>
        <fullName evidence="2">Uncharacterized protein</fullName>
    </submittedName>
</protein>
<reference evidence="2" key="3">
    <citation type="submission" date="2022-06" db="UniProtKB">
        <authorList>
            <consortium name="EnsemblPlants"/>
        </authorList>
    </citation>
    <scope>IDENTIFICATION</scope>
</reference>
<keyword evidence="3" id="KW-1185">Reference proteome</keyword>
<dbReference type="Gramene" id="TuG1812G0600000125.01.T01">
    <property type="protein sequence ID" value="TuG1812G0600000125.01.T01"/>
    <property type="gene ID" value="TuG1812G0600000125.01"/>
</dbReference>
<proteinExistence type="predicted"/>
<organism evidence="2 3">
    <name type="scientific">Triticum urartu</name>
    <name type="common">Red wild einkorn</name>
    <name type="synonym">Crithodium urartu</name>
    <dbReference type="NCBI Taxonomy" id="4572"/>
    <lineage>
        <taxon>Eukaryota</taxon>
        <taxon>Viridiplantae</taxon>
        <taxon>Streptophyta</taxon>
        <taxon>Embryophyta</taxon>
        <taxon>Tracheophyta</taxon>
        <taxon>Spermatophyta</taxon>
        <taxon>Magnoliopsida</taxon>
        <taxon>Liliopsida</taxon>
        <taxon>Poales</taxon>
        <taxon>Poaceae</taxon>
        <taxon>BOP clade</taxon>
        <taxon>Pooideae</taxon>
        <taxon>Triticodae</taxon>
        <taxon>Triticeae</taxon>
        <taxon>Triticinae</taxon>
        <taxon>Triticum</taxon>
    </lineage>
</organism>